<sequence>MNAYRGKHVSSASRRTGPSLRRGRHQVRNRHRRRWLILLLILLVLMICYPLVEARLLQTENITLQSDDFPIEANNLRVVYLSDIHYGFWFSDADLSRLIGRINSLRPDLLLFGGDYATDNETAIKFFRALQKQGTIHSRYGIYGVIGEADRGESDTTCKQLTEAMTNAGVVPLVNKVAPVNIAGRQIFIAGLDDKITGKPDIKGIAKSVNAGDYVILLCHNPSVIQEAQVAVDASGNLSWFDLGLFGHTHAGQMTFFSSVLNIAEDVPDRYRSGWLKENRVDLLISPGIGTSVFPGRLFCFPTIHCITLTY</sequence>
<keyword evidence="2" id="KW-1185">Reference proteome</keyword>
<evidence type="ECO:0000313" key="2">
    <source>
        <dbReference type="Proteomes" id="UP000682782"/>
    </source>
</evidence>
<name>A0AC61N3Z0_9FIRM</name>
<dbReference type="Proteomes" id="UP000682782">
    <property type="component" value="Chromosome"/>
</dbReference>
<dbReference type="EMBL" id="CP068393">
    <property type="protein sequence ID" value="QUC67755.1"/>
    <property type="molecule type" value="Genomic_DNA"/>
</dbReference>
<reference evidence="1" key="1">
    <citation type="submission" date="2021-01" db="EMBL/GenBank/DDBJ databases">
        <title>Complete genome sequence of Clostridiales bacterium R-7.</title>
        <authorList>
            <person name="Mahoney-Kurpe S.C."/>
            <person name="Palevich N."/>
            <person name="Koike S."/>
            <person name="Moon C.D."/>
            <person name="Attwood G.T."/>
        </authorList>
    </citation>
    <scope>NUCLEOTIDE SEQUENCE</scope>
    <source>
        <strain evidence="1">R-7</strain>
    </source>
</reference>
<evidence type="ECO:0000313" key="1">
    <source>
        <dbReference type="EMBL" id="QUC67755.1"/>
    </source>
</evidence>
<organism evidence="1 2">
    <name type="scientific">Aristaeella hokkaidonensis</name>
    <dbReference type="NCBI Taxonomy" id="3046382"/>
    <lineage>
        <taxon>Bacteria</taxon>
        <taxon>Bacillati</taxon>
        <taxon>Bacillota</taxon>
        <taxon>Clostridia</taxon>
        <taxon>Eubacteriales</taxon>
        <taxon>Aristaeellaceae</taxon>
        <taxon>Aristaeella</taxon>
    </lineage>
</organism>
<gene>
    <name evidence="1" type="ORF">JYE49_03350</name>
</gene>
<proteinExistence type="predicted"/>
<protein>
    <submittedName>
        <fullName evidence="1">Metallophosphoesterase</fullName>
    </submittedName>
</protein>
<accession>A0AC61N3Z0</accession>